<evidence type="ECO:0000313" key="6">
    <source>
        <dbReference type="EMBL" id="MBA4626765.1"/>
    </source>
</evidence>
<accession>A0A7C9CYQ2</accession>
<evidence type="ECO:0000256" key="3">
    <source>
        <dbReference type="ARBA" id="ARBA00022782"/>
    </source>
</evidence>
<reference evidence="6" key="2">
    <citation type="submission" date="2020-07" db="EMBL/GenBank/DDBJ databases">
        <authorList>
            <person name="Vera ALvarez R."/>
            <person name="Arias-Moreno D.M."/>
            <person name="Jimenez-Jacinto V."/>
            <person name="Jimenez-Bremont J.F."/>
            <person name="Swaminathan K."/>
            <person name="Moose S.P."/>
            <person name="Guerrero-Gonzalez M.L."/>
            <person name="Marino-Ramirez L."/>
            <person name="Landsman D."/>
            <person name="Rodriguez-Kessler M."/>
            <person name="Delgado-Sanchez P."/>
        </authorList>
    </citation>
    <scope>NUCLEOTIDE SEQUENCE</scope>
    <source>
        <tissue evidence="6">Cladode</tissue>
    </source>
</reference>
<protein>
    <submittedName>
        <fullName evidence="6">Uncharacterized protein</fullName>
    </submittedName>
</protein>
<dbReference type="AlphaFoldDB" id="A0A7C9CYQ2"/>
<reference evidence="6" key="1">
    <citation type="journal article" date="2013" name="J. Plant Res.">
        <title>Effect of fungi and light on seed germination of three Opuntia species from semiarid lands of central Mexico.</title>
        <authorList>
            <person name="Delgado-Sanchez P."/>
            <person name="Jimenez-Bremont J.F."/>
            <person name="Guerrero-Gonzalez Mde L."/>
            <person name="Flores J."/>
        </authorList>
    </citation>
    <scope>NUCLEOTIDE SEQUENCE</scope>
    <source>
        <tissue evidence="6">Cladode</tissue>
    </source>
</reference>
<dbReference type="EMBL" id="GISG01058556">
    <property type="protein sequence ID" value="MBA4626765.1"/>
    <property type="molecule type" value="Transcribed_RNA"/>
</dbReference>
<name>A0A7C9CYQ2_OPUST</name>
<evidence type="ECO:0000256" key="4">
    <source>
        <dbReference type="ARBA" id="ARBA00023278"/>
    </source>
</evidence>
<dbReference type="PANTHER" id="PTHR34359">
    <property type="entry name" value="CLAVATA3/ESR (CLE)-RELATED PROTEIN 10"/>
    <property type="match status" value="1"/>
</dbReference>
<dbReference type="PANTHER" id="PTHR34359:SF5">
    <property type="entry name" value="CLAVATA3_ESR (CLE)-RELATED PROTEIN 9"/>
    <property type="match status" value="1"/>
</dbReference>
<comment type="similarity">
    <text evidence="1">Belongs to the CLV3/ESR signal peptide family.</text>
</comment>
<dbReference type="GO" id="GO:0030154">
    <property type="term" value="P:cell differentiation"/>
    <property type="evidence" value="ECO:0007669"/>
    <property type="project" value="UniProtKB-KW"/>
</dbReference>
<organism evidence="6">
    <name type="scientific">Opuntia streptacantha</name>
    <name type="common">Prickly pear cactus</name>
    <name type="synonym">Opuntia cardona</name>
    <dbReference type="NCBI Taxonomy" id="393608"/>
    <lineage>
        <taxon>Eukaryota</taxon>
        <taxon>Viridiplantae</taxon>
        <taxon>Streptophyta</taxon>
        <taxon>Embryophyta</taxon>
        <taxon>Tracheophyta</taxon>
        <taxon>Spermatophyta</taxon>
        <taxon>Magnoliopsida</taxon>
        <taxon>eudicotyledons</taxon>
        <taxon>Gunneridae</taxon>
        <taxon>Pentapetalae</taxon>
        <taxon>Caryophyllales</taxon>
        <taxon>Cactineae</taxon>
        <taxon>Cactaceae</taxon>
        <taxon>Opuntioideae</taxon>
        <taxon>Opuntia</taxon>
    </lineage>
</organism>
<keyword evidence="3" id="KW-0221">Differentiation</keyword>
<proteinExistence type="inferred from homology"/>
<keyword evidence="4" id="KW-0379">Hydroxylation</keyword>
<feature type="region of interest" description="Disordered" evidence="5">
    <location>
        <begin position="89"/>
        <end position="127"/>
    </location>
</feature>
<sequence length="127" mass="15028">MALQKPLQLLVLFLILCLSLSLFFSHIFRHLHHYPLSTSSHRYDNTQYYGLHHRNNLQRFRYTRRSYSGRHRKLLDSTQLFDFTPFKQHHRKHVPVRPGPGPGGSEIDPIYGVEKRRVPTGPNPLHH</sequence>
<keyword evidence="2" id="KW-0217">Developmental protein</keyword>
<evidence type="ECO:0000256" key="1">
    <source>
        <dbReference type="ARBA" id="ARBA00005416"/>
    </source>
</evidence>
<evidence type="ECO:0000256" key="2">
    <source>
        <dbReference type="ARBA" id="ARBA00022473"/>
    </source>
</evidence>
<dbReference type="InterPro" id="IPR039618">
    <property type="entry name" value="CLE9-13"/>
</dbReference>
<evidence type="ECO:0000256" key="5">
    <source>
        <dbReference type="SAM" id="MobiDB-lite"/>
    </source>
</evidence>